<proteinExistence type="predicted"/>
<dbReference type="AlphaFoldDB" id="A0A1Z4LYT1"/>
<protein>
    <submittedName>
        <fullName evidence="1">Uncharacterized protein</fullName>
    </submittedName>
</protein>
<gene>
    <name evidence="1" type="ORF">NIES267_58170</name>
</gene>
<dbReference type="OrthoDB" id="8776251at2"/>
<keyword evidence="2" id="KW-1185">Reference proteome</keyword>
<name>A0A1Z4LYT1_9CYAN</name>
<organism evidence="1 2">
    <name type="scientific">Calothrix parasitica NIES-267</name>
    <dbReference type="NCBI Taxonomy" id="1973488"/>
    <lineage>
        <taxon>Bacteria</taxon>
        <taxon>Bacillati</taxon>
        <taxon>Cyanobacteriota</taxon>
        <taxon>Cyanophyceae</taxon>
        <taxon>Nostocales</taxon>
        <taxon>Calotrichaceae</taxon>
        <taxon>Calothrix</taxon>
    </lineage>
</organism>
<reference evidence="1 2" key="1">
    <citation type="submission" date="2017-06" db="EMBL/GenBank/DDBJ databases">
        <title>Genome sequencing of cyanobaciteial culture collection at National Institute for Environmental Studies (NIES).</title>
        <authorList>
            <person name="Hirose Y."/>
            <person name="Shimura Y."/>
            <person name="Fujisawa T."/>
            <person name="Nakamura Y."/>
            <person name="Kawachi M."/>
        </authorList>
    </citation>
    <scope>NUCLEOTIDE SEQUENCE [LARGE SCALE GENOMIC DNA]</scope>
    <source>
        <strain evidence="1 2">NIES-267</strain>
    </source>
</reference>
<evidence type="ECO:0000313" key="1">
    <source>
        <dbReference type="EMBL" id="BAY86311.1"/>
    </source>
</evidence>
<accession>A0A1Z4LYT1</accession>
<dbReference type="EMBL" id="AP018227">
    <property type="protein sequence ID" value="BAY86311.1"/>
    <property type="molecule type" value="Genomic_DNA"/>
</dbReference>
<evidence type="ECO:0000313" key="2">
    <source>
        <dbReference type="Proteomes" id="UP000218418"/>
    </source>
</evidence>
<dbReference type="Proteomes" id="UP000218418">
    <property type="component" value="Chromosome"/>
</dbReference>
<sequence>MLNFQELQPIVPEKYSFVGIQKNNDKLQLYLPKGFNAETFNTYDSKRDIYFMLYKILQRYKQICIEKGNLENQLVKDRDGVIQSNDSVQKVVIPQSDNDEILLYSKLDVVGKILDAYDEPKIMSLAYRLGESEEVDYSQIHQYLDRAKYLPNGAAYIDTMDMPRLQVEHQSTDIVGMYCYILSEVKQQLGEDITSEIQLLAEGFANRYLSAKSGLFKEEYCIETVEIIKDILEIIEHKTPIKDADYWDFHNAIELFVYGELSQQSEGEIWGTKNFYDVWESMCLTYLAKSIHPSRLLYIDSNNLSSDVITRIENEPKLLNVNNSLKNLRPDAVILDNLYNIQQVEITSNYHLRRLSWNDYHYETAFRCTNAYFHKKPLKIVYANQQKKNHTFYELQKLYITPANQHGYLTINDRLSDVFYSFWIIDAETLNHEVLSLMYTFNHVFYVAIEYGIYTKEKFDIFCNNLEGDVFKVSLFRDAYSFNYNLIQLFENFVKAITYLNIIDIKYKPIYDYSDRNKCEEIKSRDIDKQFKYENLLQQHIYTEDKFNKLNIKSSFWLPTDDDSQHMSKVEPEYLNGYIELNKVSFNIVAKNYLE</sequence>